<dbReference type="AlphaFoldDB" id="A0AAV7H5Z6"/>
<keyword evidence="3" id="KW-1185">Reference proteome</keyword>
<comment type="caution">
    <text evidence="2">The sequence shown here is derived from an EMBL/GenBank/DDBJ whole genome shotgun (WGS) entry which is preliminary data.</text>
</comment>
<organism evidence="2 3">
    <name type="scientific">Dendrobium chrysotoxum</name>
    <name type="common">Orchid</name>
    <dbReference type="NCBI Taxonomy" id="161865"/>
    <lineage>
        <taxon>Eukaryota</taxon>
        <taxon>Viridiplantae</taxon>
        <taxon>Streptophyta</taxon>
        <taxon>Embryophyta</taxon>
        <taxon>Tracheophyta</taxon>
        <taxon>Spermatophyta</taxon>
        <taxon>Magnoliopsida</taxon>
        <taxon>Liliopsida</taxon>
        <taxon>Asparagales</taxon>
        <taxon>Orchidaceae</taxon>
        <taxon>Epidendroideae</taxon>
        <taxon>Malaxideae</taxon>
        <taxon>Dendrobiinae</taxon>
        <taxon>Dendrobium</taxon>
    </lineage>
</organism>
<protein>
    <submittedName>
        <fullName evidence="2">Uncharacterized protein</fullName>
    </submittedName>
</protein>
<gene>
    <name evidence="2" type="ORF">IEQ34_007990</name>
</gene>
<evidence type="ECO:0000313" key="2">
    <source>
        <dbReference type="EMBL" id="KAH0463408.1"/>
    </source>
</evidence>
<dbReference type="Proteomes" id="UP000775213">
    <property type="component" value="Unassembled WGS sequence"/>
</dbReference>
<feature type="transmembrane region" description="Helical" evidence="1">
    <location>
        <begin position="62"/>
        <end position="79"/>
    </location>
</feature>
<evidence type="ECO:0000256" key="1">
    <source>
        <dbReference type="SAM" id="Phobius"/>
    </source>
</evidence>
<name>A0AAV7H5Z6_DENCH</name>
<evidence type="ECO:0000313" key="3">
    <source>
        <dbReference type="Proteomes" id="UP000775213"/>
    </source>
</evidence>
<feature type="transmembrane region" description="Helical" evidence="1">
    <location>
        <begin position="21"/>
        <end position="42"/>
    </location>
</feature>
<reference evidence="2 3" key="1">
    <citation type="journal article" date="2021" name="Hortic Res">
        <title>Chromosome-scale assembly of the Dendrobium chrysotoxum genome enhances the understanding of orchid evolution.</title>
        <authorList>
            <person name="Zhang Y."/>
            <person name="Zhang G.Q."/>
            <person name="Zhang D."/>
            <person name="Liu X.D."/>
            <person name="Xu X.Y."/>
            <person name="Sun W.H."/>
            <person name="Yu X."/>
            <person name="Zhu X."/>
            <person name="Wang Z.W."/>
            <person name="Zhao X."/>
            <person name="Zhong W.Y."/>
            <person name="Chen H."/>
            <person name="Yin W.L."/>
            <person name="Huang T."/>
            <person name="Niu S.C."/>
            <person name="Liu Z.J."/>
        </authorList>
    </citation>
    <scope>NUCLEOTIDE SEQUENCE [LARGE SCALE GENOMIC DNA]</scope>
    <source>
        <strain evidence="2">Lindl</strain>
    </source>
</reference>
<keyword evidence="1" id="KW-1133">Transmembrane helix</keyword>
<sequence length="81" mass="8417">MANSKTSSIALTEDPFFSPSSSIAALIISPHLAALFLMSFPFSPSITILTTLSTFPASTLPIAPLAISIPTPISATIIIEL</sequence>
<keyword evidence="1" id="KW-0812">Transmembrane</keyword>
<dbReference type="EMBL" id="JAGFBR010000008">
    <property type="protein sequence ID" value="KAH0463408.1"/>
    <property type="molecule type" value="Genomic_DNA"/>
</dbReference>
<proteinExistence type="predicted"/>
<keyword evidence="1" id="KW-0472">Membrane</keyword>
<accession>A0AAV7H5Z6</accession>